<comment type="caution">
    <text evidence="1">The sequence shown here is derived from an EMBL/GenBank/DDBJ whole genome shotgun (WGS) entry which is preliminary data.</text>
</comment>
<dbReference type="VEuPathDB" id="FungiDB:FUN_016222"/>
<proteinExistence type="predicted"/>
<evidence type="ECO:0000313" key="2">
    <source>
        <dbReference type="Proteomes" id="UP000232722"/>
    </source>
</evidence>
<dbReference type="EMBL" id="LLXJ01002671">
    <property type="protein sequence ID" value="PKB98358.1"/>
    <property type="molecule type" value="Genomic_DNA"/>
</dbReference>
<dbReference type="AlphaFoldDB" id="A0A2N0NUX2"/>
<reference evidence="1 2" key="1">
    <citation type="submission" date="2016-04" db="EMBL/GenBank/DDBJ databases">
        <title>Genome analyses suggest a sexual origin of heterokaryosis in a supposedly ancient asexual fungus.</title>
        <authorList>
            <person name="Ropars J."/>
            <person name="Sedzielewska K."/>
            <person name="Noel J."/>
            <person name="Charron P."/>
            <person name="Farinelli L."/>
            <person name="Marton T."/>
            <person name="Kruger M."/>
            <person name="Pelin A."/>
            <person name="Brachmann A."/>
            <person name="Corradi N."/>
        </authorList>
    </citation>
    <scope>NUCLEOTIDE SEQUENCE [LARGE SCALE GENOMIC DNA]</scope>
    <source>
        <strain evidence="1 2">A5</strain>
    </source>
</reference>
<dbReference type="VEuPathDB" id="FungiDB:RhiirFUN_023864"/>
<dbReference type="VEuPathDB" id="FungiDB:RhiirA1_317987"/>
<dbReference type="Proteomes" id="UP000232722">
    <property type="component" value="Unassembled WGS sequence"/>
</dbReference>
<reference evidence="1 2" key="2">
    <citation type="submission" date="2017-09" db="EMBL/GenBank/DDBJ databases">
        <title>Extensive intraspecific genome diversity in a model arbuscular mycorrhizal fungus.</title>
        <authorList>
            <person name="Chen E.C."/>
            <person name="Morin E."/>
            <person name="Beaudet D."/>
            <person name="Noel J."/>
            <person name="Ndikumana S."/>
            <person name="Charron P."/>
            <person name="St-Onge C."/>
            <person name="Giorgi J."/>
            <person name="Grigoriev I.V."/>
            <person name="Roux C."/>
            <person name="Martin F.M."/>
            <person name="Corradi N."/>
        </authorList>
    </citation>
    <scope>NUCLEOTIDE SEQUENCE [LARGE SCALE GENOMIC DNA]</scope>
    <source>
        <strain evidence="1 2">A5</strain>
    </source>
</reference>
<accession>A0A2N0NUX2</accession>
<sequence>MKKYLQNVDLLQIWNIIKGDELSHTNSTVWLTLADKAMKGAFNDKPVFTGLCHIMVQAYLRKEKDMGKQNSKYSEEFTNFLVILASFSNQALDLFRQNLEGRSIQNIRRLRKNEIDCLTDPELCYENVARFKRLIDTLRYDGPITAMTDNTKLKSGLYYSSQFGCIIGSTLNYNETKITNYDQIPQVINKIKSEKAFASSIPLPKFPPVVIALIPNNGSDKTSTIADFHRELLINIAPQLNLHILSIGSDGALVEFQAQTIIQSMATNKRLQMIDTRFEVTFSCPILPSIGPVVRVQDLKHAKKTCRNIIMSGARVLSLGRSTARFDHFLHISQRPDSIMYKQDVVKLDRQDDGAAYRAFCSSNLRNVYLQHLENPEDEEMCRFFVLLFIFGELIDCYLNRQISPLERIKMAMTSFFFLRFWCQHILNLSENYPDFISLKKNFLADQSYSILTSLAESMILLVKAHREYYSSVPLLPWMHGSEAVEHFFGIARQINSDFTYAELIHLIPKIA</sequence>
<gene>
    <name evidence="1" type="ORF">RhiirA5_301072</name>
</gene>
<dbReference type="VEuPathDB" id="FungiDB:FUN_019795"/>
<organism evidence="1 2">
    <name type="scientific">Rhizophagus irregularis</name>
    <dbReference type="NCBI Taxonomy" id="588596"/>
    <lineage>
        <taxon>Eukaryota</taxon>
        <taxon>Fungi</taxon>
        <taxon>Fungi incertae sedis</taxon>
        <taxon>Mucoromycota</taxon>
        <taxon>Glomeromycotina</taxon>
        <taxon>Glomeromycetes</taxon>
        <taxon>Glomerales</taxon>
        <taxon>Glomeraceae</taxon>
        <taxon>Rhizophagus</taxon>
    </lineage>
</organism>
<name>A0A2N0NUX2_9GLOM</name>
<protein>
    <submittedName>
        <fullName evidence="1">Uncharacterized protein</fullName>
    </submittedName>
</protein>
<evidence type="ECO:0000313" key="1">
    <source>
        <dbReference type="EMBL" id="PKB98358.1"/>
    </source>
</evidence>